<reference evidence="9" key="1">
    <citation type="submission" date="2020-12" db="EMBL/GenBank/DDBJ databases">
        <title>The genome sequence of Inhella sp. 1Y17.</title>
        <authorList>
            <person name="Liu Y."/>
        </authorList>
    </citation>
    <scope>NUCLEOTIDE SEQUENCE</scope>
    <source>
        <strain evidence="9">1Y17</strain>
    </source>
</reference>
<dbReference type="Proteomes" id="UP000613266">
    <property type="component" value="Unassembled WGS sequence"/>
</dbReference>
<evidence type="ECO:0000313" key="9">
    <source>
        <dbReference type="EMBL" id="MBH9577502.1"/>
    </source>
</evidence>
<dbReference type="NCBIfam" id="TIGR01988">
    <property type="entry name" value="Ubi-OHases"/>
    <property type="match status" value="1"/>
</dbReference>
<keyword evidence="7" id="KW-0503">Monooxygenase</keyword>
<accession>A0A931NEA9</accession>
<dbReference type="InterPro" id="IPR051205">
    <property type="entry name" value="UbiH/COQ6_monooxygenase"/>
</dbReference>
<dbReference type="GO" id="GO:0004497">
    <property type="term" value="F:monooxygenase activity"/>
    <property type="evidence" value="ECO:0007669"/>
    <property type="project" value="UniProtKB-KW"/>
</dbReference>
<protein>
    <submittedName>
        <fullName evidence="9">5-demethoxyubiquinol-8 5-hydroxylase UbiM</fullName>
    </submittedName>
</protein>
<dbReference type="NCBIfam" id="NF006593">
    <property type="entry name" value="PRK09126.1"/>
    <property type="match status" value="1"/>
</dbReference>
<sequence>MSEPAAPAADLLIVGAGPAGLALACALHDQGWRPRVLEQQPEAALAQPAGDGREIALTHRARRILEGLGLWQRVCEQGEPVPLRAASVRSAGSPRVLPFASPAHEALGWLVPNQRLRAAAWAGARARGIAIETGVAVQGLQRDEQAATLQLADGRQLRAPLVVAADSRFSSLRRLAGIPARSLDFGRSALLCPLTHEAEHQGVAQECFLAGHTLALLPMAGRQSSAVWTVRSDAVPALLSLSEVEFAARVEQACEGRLGPMQVAGARQVYPLVAVYAERFAAHRFALAGDAAVGMHPVTAHGYNFGLYGIETLAQELGALRRAGGRDPGDAVALQRYARTHQRATRFIFEGTNAIVRLFTDERPPAMLLRRAVLDLATALPPLRWAITRQLTGG</sequence>
<dbReference type="GO" id="GO:0006744">
    <property type="term" value="P:ubiquinone biosynthetic process"/>
    <property type="evidence" value="ECO:0007669"/>
    <property type="project" value="InterPro"/>
</dbReference>
<dbReference type="InterPro" id="IPR010971">
    <property type="entry name" value="UbiH/COQ6"/>
</dbReference>
<dbReference type="InterPro" id="IPR002938">
    <property type="entry name" value="FAD-bd"/>
</dbReference>
<dbReference type="InterPro" id="IPR036188">
    <property type="entry name" value="FAD/NAD-bd_sf"/>
</dbReference>
<dbReference type="AlphaFoldDB" id="A0A931NEA9"/>
<dbReference type="SUPFAM" id="SSF51905">
    <property type="entry name" value="FAD/NAD(P)-binding domain"/>
    <property type="match status" value="1"/>
</dbReference>
<evidence type="ECO:0000256" key="3">
    <source>
        <dbReference type="ARBA" id="ARBA00005349"/>
    </source>
</evidence>
<evidence type="ECO:0000256" key="6">
    <source>
        <dbReference type="ARBA" id="ARBA00023002"/>
    </source>
</evidence>
<dbReference type="PRINTS" id="PR00420">
    <property type="entry name" value="RNGMNOXGNASE"/>
</dbReference>
<comment type="cofactor">
    <cofactor evidence="1">
        <name>FAD</name>
        <dbReference type="ChEBI" id="CHEBI:57692"/>
    </cofactor>
</comment>
<organism evidence="9 10">
    <name type="scientific">Inhella proteolytica</name>
    <dbReference type="NCBI Taxonomy" id="2795029"/>
    <lineage>
        <taxon>Bacteria</taxon>
        <taxon>Pseudomonadati</taxon>
        <taxon>Pseudomonadota</taxon>
        <taxon>Betaproteobacteria</taxon>
        <taxon>Burkholderiales</taxon>
        <taxon>Sphaerotilaceae</taxon>
        <taxon>Inhella</taxon>
    </lineage>
</organism>
<evidence type="ECO:0000256" key="4">
    <source>
        <dbReference type="ARBA" id="ARBA00022630"/>
    </source>
</evidence>
<keyword evidence="4" id="KW-0285">Flavoprotein</keyword>
<evidence type="ECO:0000256" key="2">
    <source>
        <dbReference type="ARBA" id="ARBA00004749"/>
    </source>
</evidence>
<dbReference type="PANTHER" id="PTHR43876">
    <property type="entry name" value="UBIQUINONE BIOSYNTHESIS MONOOXYGENASE COQ6, MITOCHONDRIAL"/>
    <property type="match status" value="1"/>
</dbReference>
<evidence type="ECO:0000256" key="7">
    <source>
        <dbReference type="ARBA" id="ARBA00023033"/>
    </source>
</evidence>
<dbReference type="Pfam" id="PF01494">
    <property type="entry name" value="FAD_binding_3"/>
    <property type="match status" value="1"/>
</dbReference>
<dbReference type="GO" id="GO:0071949">
    <property type="term" value="F:FAD binding"/>
    <property type="evidence" value="ECO:0007669"/>
    <property type="project" value="InterPro"/>
</dbReference>
<evidence type="ECO:0000256" key="1">
    <source>
        <dbReference type="ARBA" id="ARBA00001974"/>
    </source>
</evidence>
<keyword evidence="10" id="KW-1185">Reference proteome</keyword>
<name>A0A931NEA9_9BURK</name>
<proteinExistence type="inferred from homology"/>
<comment type="pathway">
    <text evidence="2">Cofactor biosynthesis; ubiquinone biosynthesis.</text>
</comment>
<evidence type="ECO:0000256" key="5">
    <source>
        <dbReference type="ARBA" id="ARBA00022827"/>
    </source>
</evidence>
<dbReference type="RefSeq" id="WP_198111280.1">
    <property type="nucleotide sequence ID" value="NZ_JAEDAK010000007.1"/>
</dbReference>
<dbReference type="GO" id="GO:0016705">
    <property type="term" value="F:oxidoreductase activity, acting on paired donors, with incorporation or reduction of molecular oxygen"/>
    <property type="evidence" value="ECO:0007669"/>
    <property type="project" value="InterPro"/>
</dbReference>
<dbReference type="PANTHER" id="PTHR43876:SF25">
    <property type="entry name" value="MONOOXYGENASE NMA2164"/>
    <property type="match status" value="1"/>
</dbReference>
<comment type="caution">
    <text evidence="9">The sequence shown here is derived from an EMBL/GenBank/DDBJ whole genome shotgun (WGS) entry which is preliminary data.</text>
</comment>
<keyword evidence="6" id="KW-0560">Oxidoreductase</keyword>
<evidence type="ECO:0000313" key="10">
    <source>
        <dbReference type="Proteomes" id="UP000613266"/>
    </source>
</evidence>
<comment type="similarity">
    <text evidence="3">Belongs to the UbiH/COQ6 family.</text>
</comment>
<evidence type="ECO:0000259" key="8">
    <source>
        <dbReference type="Pfam" id="PF01494"/>
    </source>
</evidence>
<feature type="domain" description="FAD-binding" evidence="8">
    <location>
        <begin position="10"/>
        <end position="322"/>
    </location>
</feature>
<dbReference type="EMBL" id="JAEDAK010000007">
    <property type="protein sequence ID" value="MBH9577502.1"/>
    <property type="molecule type" value="Genomic_DNA"/>
</dbReference>
<keyword evidence="5" id="KW-0274">FAD</keyword>
<gene>
    <name evidence="9" type="primary">ubiM</name>
    <name evidence="9" type="ORF">I7X39_11380</name>
</gene>
<dbReference type="Gene3D" id="3.50.50.60">
    <property type="entry name" value="FAD/NAD(P)-binding domain"/>
    <property type="match status" value="2"/>
</dbReference>